<feature type="region of interest" description="Disordered" evidence="1">
    <location>
        <begin position="1197"/>
        <end position="1224"/>
    </location>
</feature>
<dbReference type="Pfam" id="PF18759">
    <property type="entry name" value="Plavaka"/>
    <property type="match status" value="1"/>
</dbReference>
<evidence type="ECO:0000313" key="3">
    <source>
        <dbReference type="EMBL" id="KAJ3486306.1"/>
    </source>
</evidence>
<feature type="compositionally biased region" description="Acidic residues" evidence="1">
    <location>
        <begin position="1091"/>
        <end position="1104"/>
    </location>
</feature>
<reference evidence="3" key="1">
    <citation type="submission" date="2022-07" db="EMBL/GenBank/DDBJ databases">
        <title>Genome Sequence of Physisporinus lineatus.</title>
        <authorList>
            <person name="Buettner E."/>
        </authorList>
    </citation>
    <scope>NUCLEOTIDE SEQUENCE</scope>
    <source>
        <strain evidence="3">VT162</strain>
    </source>
</reference>
<feature type="region of interest" description="Disordered" evidence="1">
    <location>
        <begin position="699"/>
        <end position="726"/>
    </location>
</feature>
<organism evidence="3 4">
    <name type="scientific">Meripilus lineatus</name>
    <dbReference type="NCBI Taxonomy" id="2056292"/>
    <lineage>
        <taxon>Eukaryota</taxon>
        <taxon>Fungi</taxon>
        <taxon>Dikarya</taxon>
        <taxon>Basidiomycota</taxon>
        <taxon>Agaricomycotina</taxon>
        <taxon>Agaricomycetes</taxon>
        <taxon>Polyporales</taxon>
        <taxon>Meripilaceae</taxon>
        <taxon>Meripilus</taxon>
    </lineage>
</organism>
<name>A0AAD5V738_9APHY</name>
<dbReference type="Proteomes" id="UP001212997">
    <property type="component" value="Unassembled WGS sequence"/>
</dbReference>
<evidence type="ECO:0000256" key="1">
    <source>
        <dbReference type="SAM" id="MobiDB-lite"/>
    </source>
</evidence>
<gene>
    <name evidence="3" type="ORF">NLI96_g4328</name>
</gene>
<feature type="compositionally biased region" description="Acidic residues" evidence="1">
    <location>
        <begin position="1138"/>
        <end position="1174"/>
    </location>
</feature>
<feature type="compositionally biased region" description="Low complexity" evidence="1">
    <location>
        <begin position="707"/>
        <end position="723"/>
    </location>
</feature>
<dbReference type="EMBL" id="JANAWD010000125">
    <property type="protein sequence ID" value="KAJ3486306.1"/>
    <property type="molecule type" value="Genomic_DNA"/>
</dbReference>
<feature type="chain" id="PRO_5041984662" evidence="2">
    <location>
        <begin position="20"/>
        <end position="1224"/>
    </location>
</feature>
<protein>
    <submittedName>
        <fullName evidence="3">Uncharacterized protein</fullName>
    </submittedName>
</protein>
<accession>A0AAD5V738</accession>
<dbReference type="InterPro" id="IPR041078">
    <property type="entry name" value="Plavaka"/>
</dbReference>
<proteinExistence type="predicted"/>
<evidence type="ECO:0000256" key="2">
    <source>
        <dbReference type="SAM" id="SignalP"/>
    </source>
</evidence>
<feature type="signal peptide" evidence="2">
    <location>
        <begin position="1"/>
        <end position="19"/>
    </location>
</feature>
<keyword evidence="2" id="KW-0732">Signal</keyword>
<sequence length="1224" mass="138692">MRPCLHLLLFLLMVKCIVGCGLEFSKKRGLDRHQLTCQAYKNDVIAQAVKRRLLLSKEKERRDGIVEASEEGVVTENQLVLDSNDHDIPMRYQDSDELPSVSTLSAQADHCLNEPSISGKRRHQLPARYRDPNFTHHGRIPLPGHHCDQLPVPLAPLPPPAPPAQRQLPRIILIVRDTIRTAFNAFGLMREYPHRPSYDPDSEVHAASLATRKPACEAAESNDSLPDSDVKSAYLPPWPHRNMTHWLFMSWLTNGTNTKSQGEATKLINLMKRDDFDPDELKRMNVAKEFKRIDAMAEERSQVEAVEGGDEWQETPVEIKVPTGIEGQSASFTVPGLRFRSLIGIITAGFQDSIARYFHFTPFRKFRRLASGTLERVWDELYTSNAWLDEHDRLQRLPSSDGIEKVIAAIMLWSDATHLAQFGTAKAWPLYLSFGNLSKYIRGQPRTCVAHHVAYIPSLPTTFHEYLTSIYGKMSRQTLREVTAHCRRELFHAVWKVLLDEDFIKAYHEGILIKCPDGITRRVFPRIFTYSADYPEKQLGDSFDIFGILVVDFMHEVELGVWKALFTHLIRLLYACDPIGCLVVTLNTRFRQIPPFGNSAIRRFGEEMSEMRNLPARAFENLLQCAMPAFEGLFPEPFDGQIQILLYRFAEWHALAKLRMQTDTTLDLLTSATKTLGRETRRFVSKVCHEFSTVELPREASARVRRQQAQAATTQDPQPAAASSTRRPKTFNLRTYKFHALADYVGTIRAFGTVDSYTTKLGELWHRRVKRLWASSNKRDAGANISRQERRETLLKRSAAMYNASAVHSHHIPFEKSEPLPLTEIEMHHHISDSTQSPLNLYQFAAQTKGDPATKNFIPRLKDHLLTRLRGDTYSGDEIEYSDDDRAQVRILGNRIYCHKVLRLQYTTYDVRRGQDSINPRTHHCNVMLNTCEDDSDSHPYWYAQVLGIFHARVLHVGPNVANRSPQHMEFLWVRWYGILPGHRYGPKRARLPKVGFVPDSDAGAFGFLDPSLVIRAVHIIPSFVDGRTNDLLPATSVARSPGNIDDWQCFYVNIFADRDMFMRFTGGGIGHPGTEYRDNRVLSEPNNDGSEPEEDGDEYEDAEIQAGVSGDDTAGPMDILLGNDGGGGSEDHTTEGFESEDELDDDLDAESVGEYDYDDVIGSDVDDLGPEDGEDEAYECEVVDVIYSRGNVIAFPPSTPDKGTARKTPVTTPPARTGRVYKQ</sequence>
<evidence type="ECO:0000313" key="4">
    <source>
        <dbReference type="Proteomes" id="UP001212997"/>
    </source>
</evidence>
<comment type="caution">
    <text evidence="3">The sequence shown here is derived from an EMBL/GenBank/DDBJ whole genome shotgun (WGS) entry which is preliminary data.</text>
</comment>
<dbReference type="AlphaFoldDB" id="A0AAD5V738"/>
<keyword evidence="4" id="KW-1185">Reference proteome</keyword>
<feature type="region of interest" description="Disordered" evidence="1">
    <location>
        <begin position="1074"/>
        <end position="1174"/>
    </location>
</feature>